<dbReference type="Gene3D" id="2.40.70.10">
    <property type="entry name" value="Acid Proteases"/>
    <property type="match status" value="1"/>
</dbReference>
<accession>V8NNK1</accession>
<gene>
    <name evidence="4" type="ORF">L345_11133</name>
</gene>
<dbReference type="InterPro" id="IPR001969">
    <property type="entry name" value="Aspartic_peptidase_AS"/>
</dbReference>
<feature type="non-terminal residue" evidence="4">
    <location>
        <position position="1"/>
    </location>
</feature>
<name>V8NNK1_OPHHA</name>
<dbReference type="InterPro" id="IPR021109">
    <property type="entry name" value="Peptidase_aspartic_dom_sf"/>
</dbReference>
<evidence type="ECO:0000256" key="2">
    <source>
        <dbReference type="SAM" id="Phobius"/>
    </source>
</evidence>
<dbReference type="EMBL" id="AZIM01002909">
    <property type="protein sequence ID" value="ETE63107.1"/>
    <property type="molecule type" value="Genomic_DNA"/>
</dbReference>
<dbReference type="OrthoDB" id="9217944at2759"/>
<dbReference type="AlphaFoldDB" id="V8NNK1"/>
<keyword evidence="2" id="KW-0812">Transmembrane</keyword>
<dbReference type="InterPro" id="IPR001995">
    <property type="entry name" value="Peptidase_A2_cat"/>
</dbReference>
<organism evidence="4 5">
    <name type="scientific">Ophiophagus hannah</name>
    <name type="common">King cobra</name>
    <name type="synonym">Naja hannah</name>
    <dbReference type="NCBI Taxonomy" id="8665"/>
    <lineage>
        <taxon>Eukaryota</taxon>
        <taxon>Metazoa</taxon>
        <taxon>Chordata</taxon>
        <taxon>Craniata</taxon>
        <taxon>Vertebrata</taxon>
        <taxon>Euteleostomi</taxon>
        <taxon>Lepidosauria</taxon>
        <taxon>Squamata</taxon>
        <taxon>Bifurcata</taxon>
        <taxon>Unidentata</taxon>
        <taxon>Episquamata</taxon>
        <taxon>Toxicofera</taxon>
        <taxon>Serpentes</taxon>
        <taxon>Colubroidea</taxon>
        <taxon>Elapidae</taxon>
        <taxon>Elapinae</taxon>
        <taxon>Ophiophagus</taxon>
    </lineage>
</organism>
<evidence type="ECO:0000259" key="3">
    <source>
        <dbReference type="PROSITE" id="PS50175"/>
    </source>
</evidence>
<feature type="transmembrane region" description="Helical" evidence="2">
    <location>
        <begin position="87"/>
        <end position="107"/>
    </location>
</feature>
<sequence>GEPKERGEGGFSSTDPATSIIATITTPITFQQPRQIIVLQGKPFEGILDTGVDVSVISAKWWPDTWPTEPCPRSLDVSLRTSAGGGFMTGVTSGTAIAFSLLIPLWFSILRFAIGQSLWVSPQLDDVSAPHLTIAEFELMGQCNNTQGLAKHHCHFTIKFLGT</sequence>
<proteinExistence type="predicted"/>
<protein>
    <recommendedName>
        <fullName evidence="3">Peptidase A2 domain-containing protein</fullName>
    </recommendedName>
</protein>
<keyword evidence="2" id="KW-0472">Membrane</keyword>
<reference evidence="4 5" key="1">
    <citation type="journal article" date="2013" name="Proc. Natl. Acad. Sci. U.S.A.">
        <title>The king cobra genome reveals dynamic gene evolution and adaptation in the snake venom system.</title>
        <authorList>
            <person name="Vonk F.J."/>
            <person name="Casewell N.R."/>
            <person name="Henkel C.V."/>
            <person name="Heimberg A.M."/>
            <person name="Jansen H.J."/>
            <person name="McCleary R.J."/>
            <person name="Kerkkamp H.M."/>
            <person name="Vos R.A."/>
            <person name="Guerreiro I."/>
            <person name="Calvete J.J."/>
            <person name="Wuster W."/>
            <person name="Woods A.E."/>
            <person name="Logan J.M."/>
            <person name="Harrison R.A."/>
            <person name="Castoe T.A."/>
            <person name="de Koning A.P."/>
            <person name="Pollock D.D."/>
            <person name="Yandell M."/>
            <person name="Calderon D."/>
            <person name="Renjifo C."/>
            <person name="Currier R.B."/>
            <person name="Salgado D."/>
            <person name="Pla D."/>
            <person name="Sanz L."/>
            <person name="Hyder A.S."/>
            <person name="Ribeiro J.M."/>
            <person name="Arntzen J.W."/>
            <person name="van den Thillart G.E."/>
            <person name="Boetzer M."/>
            <person name="Pirovano W."/>
            <person name="Dirks R.P."/>
            <person name="Spaink H.P."/>
            <person name="Duboule D."/>
            <person name="McGlinn E."/>
            <person name="Kini R.M."/>
            <person name="Richardson M.K."/>
        </authorList>
    </citation>
    <scope>NUCLEOTIDE SEQUENCE</scope>
    <source>
        <tissue evidence="4">Blood</tissue>
    </source>
</reference>
<keyword evidence="5" id="KW-1185">Reference proteome</keyword>
<keyword evidence="1" id="KW-0378">Hydrolase</keyword>
<dbReference type="GO" id="GO:0004190">
    <property type="term" value="F:aspartic-type endopeptidase activity"/>
    <property type="evidence" value="ECO:0007669"/>
    <property type="project" value="InterPro"/>
</dbReference>
<evidence type="ECO:0000256" key="1">
    <source>
        <dbReference type="ARBA" id="ARBA00022801"/>
    </source>
</evidence>
<comment type="caution">
    <text evidence="4">The sequence shown here is derived from an EMBL/GenBank/DDBJ whole genome shotgun (WGS) entry which is preliminary data.</text>
</comment>
<feature type="non-terminal residue" evidence="4">
    <location>
        <position position="163"/>
    </location>
</feature>
<dbReference type="GO" id="GO:0006508">
    <property type="term" value="P:proteolysis"/>
    <property type="evidence" value="ECO:0007669"/>
    <property type="project" value="InterPro"/>
</dbReference>
<dbReference type="Pfam" id="PF00077">
    <property type="entry name" value="RVP"/>
    <property type="match status" value="1"/>
</dbReference>
<dbReference type="Proteomes" id="UP000018936">
    <property type="component" value="Unassembled WGS sequence"/>
</dbReference>
<dbReference type="InterPro" id="IPR018061">
    <property type="entry name" value="Retropepsins"/>
</dbReference>
<dbReference type="PROSITE" id="PS50175">
    <property type="entry name" value="ASP_PROT_RETROV"/>
    <property type="match status" value="1"/>
</dbReference>
<evidence type="ECO:0000313" key="5">
    <source>
        <dbReference type="Proteomes" id="UP000018936"/>
    </source>
</evidence>
<dbReference type="SUPFAM" id="SSF50630">
    <property type="entry name" value="Acid proteases"/>
    <property type="match status" value="1"/>
</dbReference>
<feature type="domain" description="Peptidase A2" evidence="3">
    <location>
        <begin position="44"/>
        <end position="85"/>
    </location>
</feature>
<keyword evidence="2" id="KW-1133">Transmembrane helix</keyword>
<evidence type="ECO:0000313" key="4">
    <source>
        <dbReference type="EMBL" id="ETE63107.1"/>
    </source>
</evidence>
<dbReference type="PROSITE" id="PS00141">
    <property type="entry name" value="ASP_PROTEASE"/>
    <property type="match status" value="1"/>
</dbReference>